<protein>
    <submittedName>
        <fullName evidence="3">FAD-binding protein</fullName>
    </submittedName>
</protein>
<dbReference type="GO" id="GO:0016491">
    <property type="term" value="F:oxidoreductase activity"/>
    <property type="evidence" value="ECO:0007669"/>
    <property type="project" value="InterPro"/>
</dbReference>
<reference evidence="3 4" key="1">
    <citation type="submission" date="2018-11" db="EMBL/GenBank/DDBJ databases">
        <title>Whole genome sequencing of an environmental sample.</title>
        <authorList>
            <person name="Sarangi A.N."/>
            <person name="Singh D."/>
            <person name="Tripathy S."/>
        </authorList>
    </citation>
    <scope>NUCLEOTIDE SEQUENCE [LARGE SCALE GENOMIC DNA]</scope>
    <source>
        <strain evidence="3 4">Lakshadweep</strain>
    </source>
</reference>
<evidence type="ECO:0000313" key="4">
    <source>
        <dbReference type="Proteomes" id="UP000292459"/>
    </source>
</evidence>
<dbReference type="InterPro" id="IPR036188">
    <property type="entry name" value="FAD/NAD-bd_sf"/>
</dbReference>
<comment type="caution">
    <text evidence="3">The sequence shown here is derived from an EMBL/GenBank/DDBJ whole genome shotgun (WGS) entry which is preliminary data.</text>
</comment>
<organism evidence="3 4">
    <name type="scientific">Leptolyngbya iicbica LK</name>
    <dbReference type="NCBI Taxonomy" id="2294035"/>
    <lineage>
        <taxon>Bacteria</taxon>
        <taxon>Bacillati</taxon>
        <taxon>Cyanobacteriota</taxon>
        <taxon>Cyanophyceae</taxon>
        <taxon>Leptolyngbyales</taxon>
        <taxon>Leptolyngbyaceae</taxon>
        <taxon>Leptolyngbya group</taxon>
        <taxon>Leptolyngbya</taxon>
        <taxon>Leptolyngbya iicbica</taxon>
    </lineage>
</organism>
<dbReference type="Gene3D" id="3.90.660.10">
    <property type="match status" value="1"/>
</dbReference>
<dbReference type="Pfam" id="PF13450">
    <property type="entry name" value="NAD_binding_8"/>
    <property type="match status" value="1"/>
</dbReference>
<dbReference type="AlphaFoldDB" id="A0A4Q7E4X6"/>
<proteinExistence type="predicted"/>
<dbReference type="InterPro" id="IPR002937">
    <property type="entry name" value="Amino_oxidase"/>
</dbReference>
<feature type="region of interest" description="Disordered" evidence="1">
    <location>
        <begin position="1"/>
        <end position="29"/>
    </location>
</feature>
<dbReference type="EMBL" id="QVFV01000004">
    <property type="protein sequence ID" value="RZM77278.1"/>
    <property type="molecule type" value="Genomic_DNA"/>
</dbReference>
<dbReference type="PANTHER" id="PTHR16128">
    <property type="entry name" value="FAD/NAD(P)-BINDING OXIDOREDUCTASE FAMILY PROTEIN"/>
    <property type="match status" value="1"/>
</dbReference>
<accession>A0A4Q7E4X6</accession>
<dbReference type="Proteomes" id="UP000292459">
    <property type="component" value="Unassembled WGS sequence"/>
</dbReference>
<dbReference type="OrthoDB" id="5792777at2"/>
<sequence length="414" mass="44606">MVAGPRAIGAEAGGQRGTGWPRPDVGTTGRIRRSNMTVQDVIIVGAGLAGLVCAQRLQHAGYQVCLLEKSRGLGGRLATRRINGVPLDHGARYLSNHGDRLQQLMAKWQSQGILAPWQPHSFALNAEGVLQAQPTRQSYFVAPAGMNAIGKQLAQGLTIYRQQRLVGLALTEQKTWQLTAEMATDQSLVEHHARAVVLALPAPQILPILAPLEAIATIQPLRQALATVTYAPIITVMAQYANPQPQGTEPLLCPPTDPWLVEGHPDTPLFWVGQDSSKRSTHEQSEETPLNAEINVVMHSSAAFAHNWFDLPDLQPIGRALLAQASEFIATWLHEPQSWQVHRWRYGLVETPCAEALLTTAQPLPLAACGDWCGSANLDTALESGWAAAEAIHTALGGEALPSFPTGLVNTASD</sequence>
<evidence type="ECO:0000256" key="1">
    <source>
        <dbReference type="SAM" id="MobiDB-lite"/>
    </source>
</evidence>
<dbReference type="Gene3D" id="3.50.50.60">
    <property type="entry name" value="FAD/NAD(P)-binding domain"/>
    <property type="match status" value="1"/>
</dbReference>
<evidence type="ECO:0000313" key="3">
    <source>
        <dbReference type="EMBL" id="RZM77278.1"/>
    </source>
</evidence>
<gene>
    <name evidence="3" type="ORF">DYY88_16675</name>
</gene>
<dbReference type="Pfam" id="PF01593">
    <property type="entry name" value="Amino_oxidase"/>
    <property type="match status" value="1"/>
</dbReference>
<evidence type="ECO:0000259" key="2">
    <source>
        <dbReference type="Pfam" id="PF01593"/>
    </source>
</evidence>
<dbReference type="PANTHER" id="PTHR16128:SF5">
    <property type="entry name" value="FAD_NAD(P)-BINDING OXIDOREDUCTASE FAMILY PROTEIN"/>
    <property type="match status" value="1"/>
</dbReference>
<keyword evidence="4" id="KW-1185">Reference proteome</keyword>
<feature type="domain" description="Amine oxidase" evidence="2">
    <location>
        <begin position="132"/>
        <end position="392"/>
    </location>
</feature>
<name>A0A4Q7E4X6_9CYAN</name>
<dbReference type="SUPFAM" id="SSF51905">
    <property type="entry name" value="FAD/NAD(P)-binding domain"/>
    <property type="match status" value="1"/>
</dbReference>